<keyword evidence="2" id="KW-1185">Reference proteome</keyword>
<evidence type="ECO:0000313" key="2">
    <source>
        <dbReference type="Proteomes" id="UP000325161"/>
    </source>
</evidence>
<dbReference type="Proteomes" id="UP000325161">
    <property type="component" value="Chromosome"/>
</dbReference>
<dbReference type="KEGG" id="pacr:FXN63_00105"/>
<dbReference type="EMBL" id="CP043046">
    <property type="protein sequence ID" value="QEI04415.1"/>
    <property type="molecule type" value="Genomic_DNA"/>
</dbReference>
<dbReference type="AlphaFoldDB" id="A0A5C0AR89"/>
<gene>
    <name evidence="1" type="ORF">FXN63_00105</name>
</gene>
<reference evidence="1 2" key="1">
    <citation type="submission" date="2019-08" db="EMBL/GenBank/DDBJ databases">
        <title>Amphibian skin-associated Pigmentiphaga: genome sequence and occurrence across geography and hosts.</title>
        <authorList>
            <person name="Bletz M.C."/>
            <person name="Bunk B."/>
            <person name="Sproeer C."/>
            <person name="Biwer P."/>
            <person name="Reiter S."/>
            <person name="Rabemananjara F.C.E."/>
            <person name="Schulz S."/>
            <person name="Overmann J."/>
            <person name="Vences M."/>
        </authorList>
    </citation>
    <scope>NUCLEOTIDE SEQUENCE [LARGE SCALE GENOMIC DNA]</scope>
    <source>
        <strain evidence="1 2">Mada1488</strain>
    </source>
</reference>
<sequence>MDRPTAQDIESAAQRAGWTLASGRAEQIAAAAAPRIAAFAKARDSLDFDDDVNFAIVLQQTRHVDGAGS</sequence>
<protein>
    <submittedName>
        <fullName evidence="1">Uncharacterized protein</fullName>
    </submittedName>
</protein>
<organism evidence="1 2">
    <name type="scientific">Pigmentiphaga aceris</name>
    <dbReference type="NCBI Taxonomy" id="1940612"/>
    <lineage>
        <taxon>Bacteria</taxon>
        <taxon>Pseudomonadati</taxon>
        <taxon>Pseudomonadota</taxon>
        <taxon>Betaproteobacteria</taxon>
        <taxon>Burkholderiales</taxon>
        <taxon>Alcaligenaceae</taxon>
        <taxon>Pigmentiphaga</taxon>
    </lineage>
</organism>
<evidence type="ECO:0000313" key="1">
    <source>
        <dbReference type="EMBL" id="QEI04415.1"/>
    </source>
</evidence>
<name>A0A5C0AR89_9BURK</name>
<dbReference type="RefSeq" id="WP_148811689.1">
    <property type="nucleotide sequence ID" value="NZ_CP043046.1"/>
</dbReference>
<accession>A0A5C0AR89</accession>
<proteinExistence type="predicted"/>